<evidence type="ECO:0000313" key="3">
    <source>
        <dbReference type="EMBL" id="CAD6447484.1"/>
    </source>
</evidence>
<evidence type="ECO:0000259" key="2">
    <source>
        <dbReference type="Pfam" id="PF22974"/>
    </source>
</evidence>
<gene>
    <name evidence="3" type="ORF">SCLTRI_LOCUS7275</name>
</gene>
<organism evidence="3 4">
    <name type="scientific">Sclerotinia trifoliorum</name>
    <dbReference type="NCBI Taxonomy" id="28548"/>
    <lineage>
        <taxon>Eukaryota</taxon>
        <taxon>Fungi</taxon>
        <taxon>Dikarya</taxon>
        <taxon>Ascomycota</taxon>
        <taxon>Pezizomycotina</taxon>
        <taxon>Leotiomycetes</taxon>
        <taxon>Helotiales</taxon>
        <taxon>Sclerotiniaceae</taxon>
        <taxon>Sclerotinia</taxon>
    </lineage>
</organism>
<dbReference type="Pfam" id="PF22974">
    <property type="entry name" value="DUF7029"/>
    <property type="match status" value="1"/>
</dbReference>
<evidence type="ECO:0000256" key="1">
    <source>
        <dbReference type="SAM" id="MobiDB-lite"/>
    </source>
</evidence>
<dbReference type="AlphaFoldDB" id="A0A8H2VYC6"/>
<feature type="region of interest" description="Disordered" evidence="1">
    <location>
        <begin position="377"/>
        <end position="427"/>
    </location>
</feature>
<feature type="compositionally biased region" description="Basic residues" evidence="1">
    <location>
        <begin position="404"/>
        <end position="416"/>
    </location>
</feature>
<evidence type="ECO:0000313" key="4">
    <source>
        <dbReference type="Proteomes" id="UP000624404"/>
    </source>
</evidence>
<comment type="caution">
    <text evidence="3">The sequence shown here is derived from an EMBL/GenBank/DDBJ whole genome shotgun (WGS) entry which is preliminary data.</text>
</comment>
<sequence length="427" mass="47329">MLVLPMVSEIFSFGQTTSLGAITVRSEEQKRGLPNFKPNFECSHHYANYDSILRGAHSRFATTSMRYRLPAVILEDIELHVRNIMCSESTIMIDFPSSNLLTEAEMAWKDLSQFLVISSHAGCNGEGARAPYLVLNVDYISKFHSAVLSAKRIEWSNTYDKMEVKFGMGLYESSSLRVHGDLSKRTTTIVSVTSSETVSFSSTSSATPTASTSVHDISYSVPADFDLGNFSVATAGANETSSIKCAKCSIESSIELTQGVFTISDSSLDIEKATNFLEYGYFDAVVNGLGAHIEIDAAISGTFSEIFQYESCHFDATGFSGPMWIPTIRGAINVSTNLEFTYGFEVAVPDDSSIRLNIGNLSDFHLPRFQQHIHLHTPPNSNRFLPSPNSLPHPPLRNPPQRRYPLRKRHSSRRSLPRSPRPLSIHH</sequence>
<dbReference type="OrthoDB" id="5382170at2759"/>
<dbReference type="EMBL" id="CAJHIA010000026">
    <property type="protein sequence ID" value="CAD6447484.1"/>
    <property type="molecule type" value="Genomic_DNA"/>
</dbReference>
<name>A0A8H2VYC6_9HELO</name>
<keyword evidence="4" id="KW-1185">Reference proteome</keyword>
<dbReference type="InterPro" id="IPR054293">
    <property type="entry name" value="DUF7029"/>
</dbReference>
<feature type="compositionally biased region" description="Pro residues" evidence="1">
    <location>
        <begin position="389"/>
        <end position="398"/>
    </location>
</feature>
<dbReference type="Proteomes" id="UP000624404">
    <property type="component" value="Unassembled WGS sequence"/>
</dbReference>
<feature type="domain" description="DUF7029" evidence="2">
    <location>
        <begin position="66"/>
        <end position="163"/>
    </location>
</feature>
<reference evidence="3" key="1">
    <citation type="submission" date="2020-10" db="EMBL/GenBank/DDBJ databases">
        <authorList>
            <person name="Kusch S."/>
        </authorList>
    </citation>
    <scope>NUCLEOTIDE SEQUENCE</scope>
    <source>
        <strain evidence="3">SwB9</strain>
    </source>
</reference>
<proteinExistence type="predicted"/>
<accession>A0A8H2VYC6</accession>
<feature type="compositionally biased region" description="Low complexity" evidence="1">
    <location>
        <begin position="417"/>
        <end position="427"/>
    </location>
</feature>
<protein>
    <submittedName>
        <fullName evidence="3">553541fb-7ee0-4d50-9050-d9834299b06a</fullName>
    </submittedName>
</protein>